<reference evidence="1 2" key="1">
    <citation type="submission" date="2024-03" db="EMBL/GenBank/DDBJ databases">
        <authorList>
            <person name="Martinez-Hernandez J."/>
        </authorList>
    </citation>
    <scope>NUCLEOTIDE SEQUENCE [LARGE SCALE GENOMIC DNA]</scope>
</reference>
<accession>A0AAV1WTS8</accession>
<gene>
    <name evidence="1" type="ORF">LLUT_LOCUS13222</name>
</gene>
<protein>
    <submittedName>
        <fullName evidence="1">Uncharacterized protein</fullName>
    </submittedName>
</protein>
<dbReference type="SUPFAM" id="SSF54768">
    <property type="entry name" value="dsRNA-binding domain-like"/>
    <property type="match status" value="1"/>
</dbReference>
<name>A0AAV1WTS8_LUPLU</name>
<dbReference type="Proteomes" id="UP001497480">
    <property type="component" value="Unassembled WGS sequence"/>
</dbReference>
<proteinExistence type="predicted"/>
<evidence type="ECO:0000313" key="1">
    <source>
        <dbReference type="EMBL" id="CAL0312162.1"/>
    </source>
</evidence>
<sequence>MGSVSTLKELCMMEGLGVSFQSLDAPASPNSTQKDAVYAQVEIDGQVFGKDTGLTWDEAKMHVSCFPWL</sequence>
<organism evidence="1 2">
    <name type="scientific">Lupinus luteus</name>
    <name type="common">European yellow lupine</name>
    <dbReference type="NCBI Taxonomy" id="3873"/>
    <lineage>
        <taxon>Eukaryota</taxon>
        <taxon>Viridiplantae</taxon>
        <taxon>Streptophyta</taxon>
        <taxon>Embryophyta</taxon>
        <taxon>Tracheophyta</taxon>
        <taxon>Spermatophyta</taxon>
        <taxon>Magnoliopsida</taxon>
        <taxon>eudicotyledons</taxon>
        <taxon>Gunneridae</taxon>
        <taxon>Pentapetalae</taxon>
        <taxon>rosids</taxon>
        <taxon>fabids</taxon>
        <taxon>Fabales</taxon>
        <taxon>Fabaceae</taxon>
        <taxon>Papilionoideae</taxon>
        <taxon>50 kb inversion clade</taxon>
        <taxon>genistoids sensu lato</taxon>
        <taxon>core genistoids</taxon>
        <taxon>Genisteae</taxon>
        <taxon>Lupinus</taxon>
    </lineage>
</organism>
<evidence type="ECO:0000313" key="2">
    <source>
        <dbReference type="Proteomes" id="UP001497480"/>
    </source>
</evidence>
<keyword evidence="2" id="KW-1185">Reference proteome</keyword>
<comment type="caution">
    <text evidence="1">The sequence shown here is derived from an EMBL/GenBank/DDBJ whole genome shotgun (WGS) entry which is preliminary data.</text>
</comment>
<dbReference type="AlphaFoldDB" id="A0AAV1WTS8"/>
<dbReference type="Gene3D" id="3.30.160.20">
    <property type="match status" value="1"/>
</dbReference>
<dbReference type="EMBL" id="CAXHTB010000009">
    <property type="protein sequence ID" value="CAL0312162.1"/>
    <property type="molecule type" value="Genomic_DNA"/>
</dbReference>